<reference evidence="2" key="1">
    <citation type="submission" date="2023-03" db="EMBL/GenBank/DDBJ databases">
        <title>Massive genome expansion in bonnet fungi (Mycena s.s.) driven by repeated elements and novel gene families across ecological guilds.</title>
        <authorList>
            <consortium name="Lawrence Berkeley National Laboratory"/>
            <person name="Harder C.B."/>
            <person name="Miyauchi S."/>
            <person name="Viragh M."/>
            <person name="Kuo A."/>
            <person name="Thoen E."/>
            <person name="Andreopoulos B."/>
            <person name="Lu D."/>
            <person name="Skrede I."/>
            <person name="Drula E."/>
            <person name="Henrissat B."/>
            <person name="Morin E."/>
            <person name="Kohler A."/>
            <person name="Barry K."/>
            <person name="LaButti K."/>
            <person name="Morin E."/>
            <person name="Salamov A."/>
            <person name="Lipzen A."/>
            <person name="Mereny Z."/>
            <person name="Hegedus B."/>
            <person name="Baldrian P."/>
            <person name="Stursova M."/>
            <person name="Weitz H."/>
            <person name="Taylor A."/>
            <person name="Grigoriev I.V."/>
            <person name="Nagy L.G."/>
            <person name="Martin F."/>
            <person name="Kauserud H."/>
        </authorList>
    </citation>
    <scope>NUCLEOTIDE SEQUENCE</scope>
    <source>
        <strain evidence="2">CBHHK182m</strain>
    </source>
</reference>
<comment type="caution">
    <text evidence="2">The sequence shown here is derived from an EMBL/GenBank/DDBJ whole genome shotgun (WGS) entry which is preliminary data.</text>
</comment>
<accession>A0AAD7J7X8</accession>
<dbReference type="InterPro" id="IPR000073">
    <property type="entry name" value="AB_hydrolase_1"/>
</dbReference>
<proteinExistence type="predicted"/>
<sequence length="346" mass="38632">MEVTSHVLQGNPGSSIEGLVLTFKRYKLPDNSGKRWSGSTPVALVFAHCVGTHKETWVPVIEQLYQFQSCATSRVTISEAWSMDSPNHGEAAAINDKTLLGRTQGITGYDWGRGVQALLKSGLICSSKVVSIGHSAGACIMVLSTVDYSPNDLPYSSMILVEPTFMTKELLAEAFKRPTEIVRVMNAVKNRRDIWESKEAARAWFAKRLPWNRWDTRILDSFIEYGLRNLPTATYPDRTSGVTLACTRAQETVGYIYHQDGVNANERLKDICPKIPVHCIFGAEIDLVPHETHRTVYDASQGRRMSSVTRIQGAGHLVTQEAPLKLAREIWTALTHDYDNQSKPRL</sequence>
<dbReference type="Gene3D" id="3.40.50.1820">
    <property type="entry name" value="alpha/beta hydrolase"/>
    <property type="match status" value="1"/>
</dbReference>
<feature type="domain" description="AB hydrolase-1" evidence="1">
    <location>
        <begin position="44"/>
        <end position="328"/>
    </location>
</feature>
<evidence type="ECO:0000313" key="2">
    <source>
        <dbReference type="EMBL" id="KAJ7759148.1"/>
    </source>
</evidence>
<protein>
    <submittedName>
        <fullName evidence="2">Alpha/beta-hydrolase</fullName>
    </submittedName>
</protein>
<organism evidence="2 3">
    <name type="scientific">Mycena metata</name>
    <dbReference type="NCBI Taxonomy" id="1033252"/>
    <lineage>
        <taxon>Eukaryota</taxon>
        <taxon>Fungi</taxon>
        <taxon>Dikarya</taxon>
        <taxon>Basidiomycota</taxon>
        <taxon>Agaricomycotina</taxon>
        <taxon>Agaricomycetes</taxon>
        <taxon>Agaricomycetidae</taxon>
        <taxon>Agaricales</taxon>
        <taxon>Marasmiineae</taxon>
        <taxon>Mycenaceae</taxon>
        <taxon>Mycena</taxon>
    </lineage>
</organism>
<dbReference type="EMBL" id="JARKIB010000040">
    <property type="protein sequence ID" value="KAJ7759148.1"/>
    <property type="molecule type" value="Genomic_DNA"/>
</dbReference>
<name>A0AAD7J7X8_9AGAR</name>
<dbReference type="Pfam" id="PF12697">
    <property type="entry name" value="Abhydrolase_6"/>
    <property type="match status" value="1"/>
</dbReference>
<keyword evidence="3" id="KW-1185">Reference proteome</keyword>
<evidence type="ECO:0000313" key="3">
    <source>
        <dbReference type="Proteomes" id="UP001215598"/>
    </source>
</evidence>
<dbReference type="InterPro" id="IPR029058">
    <property type="entry name" value="AB_hydrolase_fold"/>
</dbReference>
<dbReference type="SUPFAM" id="SSF53474">
    <property type="entry name" value="alpha/beta-Hydrolases"/>
    <property type="match status" value="1"/>
</dbReference>
<dbReference type="Proteomes" id="UP001215598">
    <property type="component" value="Unassembled WGS sequence"/>
</dbReference>
<gene>
    <name evidence="2" type="ORF">B0H16DRAFT_1370162</name>
</gene>
<evidence type="ECO:0000259" key="1">
    <source>
        <dbReference type="Pfam" id="PF12697"/>
    </source>
</evidence>
<dbReference type="AlphaFoldDB" id="A0AAD7J7X8"/>